<protein>
    <submittedName>
        <fullName evidence="1">Uncharacterized protein</fullName>
    </submittedName>
</protein>
<sequence length="328" mass="35430">MPSSSVHDPIDGSYMIFIEGLPQNFTWQNLKDIARRAAPGLCWADMAYLPHHMGGASGERGPRFPDFSVTLFDITEQSGSPRYLRCNCRPRPRRSCHHVSAVLPSLIGMPWQRVPFSTPPPQAQQLYQAAGPSASSSPNVSPQNYILQSVTSPVSRTLVQVPKIAAYGVQSNLTGSQYAYAQSADLQQMAPSASIPHTKVIDGQVYAGHVNISSGAVPTEERGIFIHGLDYKVSTGELKVLLSQAGKVVSVELVGNGRKKKTTGKAKAEFATPEEAQFAVQILDGRNFRNRTLKVRLDKETVSAPVQSCHLPGPIGPIIANGSSSRSN</sequence>
<proteinExistence type="predicted"/>
<organism evidence="1 2">
    <name type="scientific">Zalaria obscura</name>
    <dbReference type="NCBI Taxonomy" id="2024903"/>
    <lineage>
        <taxon>Eukaryota</taxon>
        <taxon>Fungi</taxon>
        <taxon>Dikarya</taxon>
        <taxon>Ascomycota</taxon>
        <taxon>Pezizomycotina</taxon>
        <taxon>Dothideomycetes</taxon>
        <taxon>Dothideomycetidae</taxon>
        <taxon>Dothideales</taxon>
        <taxon>Zalariaceae</taxon>
        <taxon>Zalaria</taxon>
    </lineage>
</organism>
<gene>
    <name evidence="1" type="ORF">M8818_006153</name>
</gene>
<keyword evidence="2" id="KW-1185">Reference proteome</keyword>
<evidence type="ECO:0000313" key="2">
    <source>
        <dbReference type="Proteomes" id="UP001320706"/>
    </source>
</evidence>
<evidence type="ECO:0000313" key="1">
    <source>
        <dbReference type="EMBL" id="KAK8200836.1"/>
    </source>
</evidence>
<dbReference type="Proteomes" id="UP001320706">
    <property type="component" value="Unassembled WGS sequence"/>
</dbReference>
<comment type="caution">
    <text evidence="1">The sequence shown here is derived from an EMBL/GenBank/DDBJ whole genome shotgun (WGS) entry which is preliminary data.</text>
</comment>
<name>A0ACC3S7N5_9PEZI</name>
<reference evidence="1" key="1">
    <citation type="submission" date="2024-02" db="EMBL/GenBank/DDBJ databases">
        <title>Metagenome Assembled Genome of Zalaria obscura JY119.</title>
        <authorList>
            <person name="Vighnesh L."/>
            <person name="Jagadeeshwari U."/>
            <person name="Venkata Ramana C."/>
            <person name="Sasikala C."/>
        </authorList>
    </citation>
    <scope>NUCLEOTIDE SEQUENCE</scope>
    <source>
        <strain evidence="1">JY119</strain>
    </source>
</reference>
<dbReference type="EMBL" id="JAMKPW020000038">
    <property type="protein sequence ID" value="KAK8200836.1"/>
    <property type="molecule type" value="Genomic_DNA"/>
</dbReference>
<accession>A0ACC3S7N5</accession>